<dbReference type="RefSeq" id="WP_348269665.1">
    <property type="nucleotide sequence ID" value="NZ_CP121195.1"/>
</dbReference>
<gene>
    <name evidence="2" type="ORF">P8936_15115</name>
</gene>
<evidence type="ECO:0000313" key="2">
    <source>
        <dbReference type="EMBL" id="XBH13008.1"/>
    </source>
</evidence>
<keyword evidence="1" id="KW-0472">Membrane</keyword>
<evidence type="ECO:0000256" key="1">
    <source>
        <dbReference type="SAM" id="Phobius"/>
    </source>
</evidence>
<keyword evidence="1" id="KW-0812">Transmembrane</keyword>
<protein>
    <submittedName>
        <fullName evidence="2">Uncharacterized protein</fullName>
    </submittedName>
</protein>
<name>A0AAU7D6Z1_9BACT</name>
<sequence>MSDLKTSTSNGAVSLTNGSGAAAVLAAGIGSFVLAILAIAADKITSIKGVMVFYKPTGPLSGVTTTAILFWLFTWGILEWRWRNKTVAARYTNTIALILLGLSLLLTFPPIGNLF</sequence>
<feature type="transmembrane region" description="Helical" evidence="1">
    <location>
        <begin position="90"/>
        <end position="111"/>
    </location>
</feature>
<feature type="transmembrane region" description="Helical" evidence="1">
    <location>
        <begin position="60"/>
        <end position="78"/>
    </location>
</feature>
<keyword evidence="1" id="KW-1133">Transmembrane helix</keyword>
<proteinExistence type="predicted"/>
<feature type="transmembrane region" description="Helical" evidence="1">
    <location>
        <begin position="21"/>
        <end position="40"/>
    </location>
</feature>
<dbReference type="EMBL" id="CP121195">
    <property type="protein sequence ID" value="XBH13008.1"/>
    <property type="molecule type" value="Genomic_DNA"/>
</dbReference>
<organism evidence="2">
    <name type="scientific">Edaphobacter paludis</name>
    <dbReference type="NCBI Taxonomy" id="3035702"/>
    <lineage>
        <taxon>Bacteria</taxon>
        <taxon>Pseudomonadati</taxon>
        <taxon>Acidobacteriota</taxon>
        <taxon>Terriglobia</taxon>
        <taxon>Terriglobales</taxon>
        <taxon>Acidobacteriaceae</taxon>
        <taxon>Edaphobacter</taxon>
    </lineage>
</organism>
<reference evidence="2" key="1">
    <citation type="submission" date="2023-03" db="EMBL/GenBank/DDBJ databases">
        <title>Edaphobacter sp.</title>
        <authorList>
            <person name="Huber K.J."/>
            <person name="Papendorf J."/>
            <person name="Pilke C."/>
            <person name="Bunk B."/>
            <person name="Sproeer C."/>
            <person name="Pester M."/>
        </authorList>
    </citation>
    <scope>NUCLEOTIDE SEQUENCE</scope>
    <source>
        <strain evidence="2">DSM 109920</strain>
    </source>
</reference>
<accession>A0AAU7D6Z1</accession>
<dbReference type="AlphaFoldDB" id="A0AAU7D6Z1"/>